<dbReference type="InterPro" id="IPR029069">
    <property type="entry name" value="HotDog_dom_sf"/>
</dbReference>
<accession>A0A2L0ENK0</accession>
<evidence type="ECO:0000313" key="1">
    <source>
        <dbReference type="EMBL" id="AUX40860.1"/>
    </source>
</evidence>
<dbReference type="PANTHER" id="PTHR31793:SF24">
    <property type="entry name" value="LONG-CHAIN ACYL-COA THIOESTERASE FADM"/>
    <property type="match status" value="1"/>
</dbReference>
<organism evidence="1 2">
    <name type="scientific">Sorangium cellulosum</name>
    <name type="common">Polyangium cellulosum</name>
    <dbReference type="NCBI Taxonomy" id="56"/>
    <lineage>
        <taxon>Bacteria</taxon>
        <taxon>Pseudomonadati</taxon>
        <taxon>Myxococcota</taxon>
        <taxon>Polyangia</taxon>
        <taxon>Polyangiales</taxon>
        <taxon>Polyangiaceae</taxon>
        <taxon>Sorangium</taxon>
    </lineage>
</organism>
<dbReference type="SUPFAM" id="SSF54637">
    <property type="entry name" value="Thioesterase/thiol ester dehydrase-isomerase"/>
    <property type="match status" value="1"/>
</dbReference>
<sequence>MVSLDRPIKFEEVDAANLVFFARYLAYAHEAMERFFAPLEGGYAGLILARRIGLPAVRVEADYAAPVRYGETLRIETSVARIGRRSATLRYRMFRAHDGVLAAELRHTVVTTDLVQTASVQMPEDVRALLSAHLEPDPSPAGAGPRG</sequence>
<reference evidence="1 2" key="1">
    <citation type="submission" date="2015-09" db="EMBL/GenBank/DDBJ databases">
        <title>Sorangium comparison.</title>
        <authorList>
            <person name="Zaburannyi N."/>
            <person name="Bunk B."/>
            <person name="Overmann J."/>
            <person name="Mueller R."/>
        </authorList>
    </citation>
    <scope>NUCLEOTIDE SEQUENCE [LARGE SCALE GENOMIC DNA]</scope>
    <source>
        <strain evidence="1 2">So ce26</strain>
    </source>
</reference>
<protein>
    <submittedName>
        <fullName evidence="1">Thioesterase superfamily protein</fullName>
    </submittedName>
</protein>
<dbReference type="EMBL" id="CP012673">
    <property type="protein sequence ID" value="AUX40860.1"/>
    <property type="molecule type" value="Genomic_DNA"/>
</dbReference>
<dbReference type="Gene3D" id="3.10.129.10">
    <property type="entry name" value="Hotdog Thioesterase"/>
    <property type="match status" value="1"/>
</dbReference>
<dbReference type="Pfam" id="PF13279">
    <property type="entry name" value="4HBT_2"/>
    <property type="match status" value="1"/>
</dbReference>
<dbReference type="RefSeq" id="WP_104978592.1">
    <property type="nucleotide sequence ID" value="NZ_CP012673.1"/>
</dbReference>
<dbReference type="OrthoDB" id="21822at2"/>
<gene>
    <name evidence="1" type="ORF">SOCE26_022620</name>
</gene>
<dbReference type="PANTHER" id="PTHR31793">
    <property type="entry name" value="4-HYDROXYBENZOYL-COA THIOESTERASE FAMILY MEMBER"/>
    <property type="match status" value="1"/>
</dbReference>
<proteinExistence type="predicted"/>
<dbReference type="GO" id="GO:0047617">
    <property type="term" value="F:fatty acyl-CoA hydrolase activity"/>
    <property type="evidence" value="ECO:0007669"/>
    <property type="project" value="TreeGrafter"/>
</dbReference>
<dbReference type="AlphaFoldDB" id="A0A2L0ENK0"/>
<evidence type="ECO:0000313" key="2">
    <source>
        <dbReference type="Proteomes" id="UP000238348"/>
    </source>
</evidence>
<dbReference type="InterPro" id="IPR050563">
    <property type="entry name" value="4-hydroxybenzoyl-CoA_TE"/>
</dbReference>
<dbReference type="Proteomes" id="UP000238348">
    <property type="component" value="Chromosome"/>
</dbReference>
<name>A0A2L0ENK0_SORCE</name>
<dbReference type="CDD" id="cd00586">
    <property type="entry name" value="4HBT"/>
    <property type="match status" value="1"/>
</dbReference>